<proteinExistence type="predicted"/>
<dbReference type="Proteomes" id="UP001626550">
    <property type="component" value="Unassembled WGS sequence"/>
</dbReference>
<gene>
    <name evidence="2" type="ORF">Ciccas_000255</name>
</gene>
<comment type="caution">
    <text evidence="2">The sequence shown here is derived from an EMBL/GenBank/DDBJ whole genome shotgun (WGS) entry which is preliminary data.</text>
</comment>
<dbReference type="AlphaFoldDB" id="A0ABD2QND6"/>
<protein>
    <submittedName>
        <fullName evidence="2">Uncharacterized protein</fullName>
    </submittedName>
</protein>
<feature type="region of interest" description="Disordered" evidence="1">
    <location>
        <begin position="1"/>
        <end position="31"/>
    </location>
</feature>
<evidence type="ECO:0000313" key="3">
    <source>
        <dbReference type="Proteomes" id="UP001626550"/>
    </source>
</evidence>
<name>A0ABD2QND6_9PLAT</name>
<reference evidence="2 3" key="1">
    <citation type="submission" date="2024-11" db="EMBL/GenBank/DDBJ databases">
        <title>Adaptive evolution of stress response genes in parasites aligns with host niche diversity.</title>
        <authorList>
            <person name="Hahn C."/>
            <person name="Resl P."/>
        </authorList>
    </citation>
    <scope>NUCLEOTIDE SEQUENCE [LARGE SCALE GENOMIC DNA]</scope>
    <source>
        <strain evidence="2">EGGRZ-B1_66</strain>
        <tissue evidence="2">Body</tissue>
    </source>
</reference>
<accession>A0ABD2QND6</accession>
<keyword evidence="3" id="KW-1185">Reference proteome</keyword>
<evidence type="ECO:0000313" key="2">
    <source>
        <dbReference type="EMBL" id="KAL3321053.1"/>
    </source>
</evidence>
<evidence type="ECO:0000256" key="1">
    <source>
        <dbReference type="SAM" id="MobiDB-lite"/>
    </source>
</evidence>
<sequence length="146" mass="15707">MSSAREAESSQNSSLQVLHGPNNDVGTSEELGPEASILNISEIAMPLATSTQDKPNCHDISSQPRNDSCRKMLPLFLESIDSPSAHICLSSDSKEQSLCANNLDVMIDSRFSSPTLIDSMQGESPLSNDLDEQIDVSLFSSYAGTQ</sequence>
<organism evidence="2 3">
    <name type="scientific">Cichlidogyrus casuarinus</name>
    <dbReference type="NCBI Taxonomy" id="1844966"/>
    <lineage>
        <taxon>Eukaryota</taxon>
        <taxon>Metazoa</taxon>
        <taxon>Spiralia</taxon>
        <taxon>Lophotrochozoa</taxon>
        <taxon>Platyhelminthes</taxon>
        <taxon>Monogenea</taxon>
        <taxon>Monopisthocotylea</taxon>
        <taxon>Dactylogyridea</taxon>
        <taxon>Ancyrocephalidae</taxon>
        <taxon>Cichlidogyrus</taxon>
    </lineage>
</organism>
<dbReference type="EMBL" id="JBJKFK010000013">
    <property type="protein sequence ID" value="KAL3321053.1"/>
    <property type="molecule type" value="Genomic_DNA"/>
</dbReference>